<accession>A0A226WTL9</accession>
<dbReference type="GO" id="GO:0050897">
    <property type="term" value="F:cobalt ion binding"/>
    <property type="evidence" value="ECO:0007669"/>
    <property type="project" value="TreeGrafter"/>
</dbReference>
<evidence type="ECO:0000256" key="11">
    <source>
        <dbReference type="ARBA" id="ARBA00045497"/>
    </source>
</evidence>
<evidence type="ECO:0000256" key="8">
    <source>
        <dbReference type="ARBA" id="ARBA00023065"/>
    </source>
</evidence>
<evidence type="ECO:0000256" key="3">
    <source>
        <dbReference type="ARBA" id="ARBA00022448"/>
    </source>
</evidence>
<keyword evidence="4 12" id="KW-1003">Cell membrane</keyword>
<dbReference type="EMBL" id="MTHB01000234">
    <property type="protein sequence ID" value="OXC73938.1"/>
    <property type="molecule type" value="Genomic_DNA"/>
</dbReference>
<dbReference type="InterPro" id="IPR004488">
    <property type="entry name" value="Mg/Co-transport_prot_CorA"/>
</dbReference>
<comment type="similarity">
    <text evidence="2 12">Belongs to the CorA metal ion transporter (MIT) (TC 1.A.35) family.</text>
</comment>
<keyword evidence="3 12" id="KW-0813">Transport</keyword>
<name>A0A226WTL9_CABSO</name>
<dbReference type="GO" id="GO:0015087">
    <property type="term" value="F:cobalt ion transmembrane transporter activity"/>
    <property type="evidence" value="ECO:0007669"/>
    <property type="project" value="UniProtKB-UniRule"/>
</dbReference>
<reference evidence="15" key="1">
    <citation type="submission" date="2017-01" db="EMBL/GenBank/DDBJ databases">
        <title>Genome Analysis of Deinococcus marmoris KOPRI26562.</title>
        <authorList>
            <person name="Kim J.H."/>
            <person name="Oh H.-M."/>
        </authorList>
    </citation>
    <scope>NUCLEOTIDE SEQUENCE [LARGE SCALE GENOMIC DNA]</scope>
    <source>
        <strain evidence="15">PAMC 26633</strain>
    </source>
</reference>
<comment type="subcellular location">
    <subcellularLocation>
        <location evidence="1">Cell membrane</location>
        <topology evidence="1">Multi-pass membrane protein</topology>
    </subcellularLocation>
    <subcellularLocation>
        <location evidence="12">Membrane</location>
        <topology evidence="12">Multi-pass membrane protein</topology>
    </subcellularLocation>
</comment>
<feature type="region of interest" description="Disordered" evidence="13">
    <location>
        <begin position="1"/>
        <end position="21"/>
    </location>
</feature>
<comment type="caution">
    <text evidence="14">The sequence shown here is derived from an EMBL/GenBank/DDBJ whole genome shotgun (WGS) entry which is preliminary data.</text>
</comment>
<dbReference type="eggNOG" id="COG0598">
    <property type="taxonomic scope" value="Bacteria"/>
</dbReference>
<evidence type="ECO:0000256" key="5">
    <source>
        <dbReference type="ARBA" id="ARBA00022692"/>
    </source>
</evidence>
<comment type="catalytic activity">
    <reaction evidence="10">
        <text>Mg(2+)(in) = Mg(2+)(out)</text>
        <dbReference type="Rhea" id="RHEA:29827"/>
        <dbReference type="ChEBI" id="CHEBI:18420"/>
    </reaction>
</comment>
<feature type="transmembrane region" description="Helical" evidence="12">
    <location>
        <begin position="362"/>
        <end position="382"/>
    </location>
</feature>
<organism evidence="14 15">
    <name type="scientific">Caballeronia sordidicola</name>
    <name type="common">Burkholderia sordidicola</name>
    <dbReference type="NCBI Taxonomy" id="196367"/>
    <lineage>
        <taxon>Bacteria</taxon>
        <taxon>Pseudomonadati</taxon>
        <taxon>Pseudomonadota</taxon>
        <taxon>Betaproteobacteria</taxon>
        <taxon>Burkholderiales</taxon>
        <taxon>Burkholderiaceae</taxon>
        <taxon>Caballeronia</taxon>
    </lineage>
</organism>
<dbReference type="PANTHER" id="PTHR46494">
    <property type="entry name" value="CORA FAMILY METAL ION TRANSPORTER (EUROFUNG)"/>
    <property type="match status" value="1"/>
</dbReference>
<evidence type="ECO:0000256" key="7">
    <source>
        <dbReference type="ARBA" id="ARBA00022989"/>
    </source>
</evidence>
<dbReference type="GO" id="GO:0015095">
    <property type="term" value="F:magnesium ion transmembrane transporter activity"/>
    <property type="evidence" value="ECO:0007669"/>
    <property type="project" value="UniProtKB-UniRule"/>
</dbReference>
<dbReference type="Gene3D" id="3.30.460.20">
    <property type="entry name" value="CorA soluble domain-like"/>
    <property type="match status" value="1"/>
</dbReference>
<keyword evidence="5 12" id="KW-0812">Transmembrane</keyword>
<proteinExistence type="inferred from homology"/>
<dbReference type="NCBIfam" id="TIGR00383">
    <property type="entry name" value="corA"/>
    <property type="match status" value="1"/>
</dbReference>
<evidence type="ECO:0000313" key="14">
    <source>
        <dbReference type="EMBL" id="OXC73938.1"/>
    </source>
</evidence>
<dbReference type="Gene3D" id="1.20.58.340">
    <property type="entry name" value="Magnesium transport protein CorA, transmembrane region"/>
    <property type="match status" value="2"/>
</dbReference>
<dbReference type="Pfam" id="PF01544">
    <property type="entry name" value="CorA"/>
    <property type="match status" value="1"/>
</dbReference>
<evidence type="ECO:0000256" key="4">
    <source>
        <dbReference type="ARBA" id="ARBA00022475"/>
    </source>
</evidence>
<dbReference type="InterPro" id="IPR002523">
    <property type="entry name" value="MgTranspt_CorA/ZnTranspt_ZntB"/>
</dbReference>
<keyword evidence="7 12" id="KW-1133">Transmembrane helix</keyword>
<protein>
    <recommendedName>
        <fullName evidence="12">Magnesium transport protein CorA</fullName>
    </recommendedName>
</protein>
<evidence type="ECO:0000256" key="13">
    <source>
        <dbReference type="SAM" id="MobiDB-lite"/>
    </source>
</evidence>
<dbReference type="GO" id="GO:0000287">
    <property type="term" value="F:magnesium ion binding"/>
    <property type="evidence" value="ECO:0007669"/>
    <property type="project" value="TreeGrafter"/>
</dbReference>
<keyword evidence="8 12" id="KW-0406">Ion transport</keyword>
<evidence type="ECO:0000256" key="1">
    <source>
        <dbReference type="ARBA" id="ARBA00004651"/>
    </source>
</evidence>
<dbReference type="Proteomes" id="UP000214720">
    <property type="component" value="Unassembled WGS sequence"/>
</dbReference>
<evidence type="ECO:0000256" key="10">
    <source>
        <dbReference type="ARBA" id="ARBA00034269"/>
    </source>
</evidence>
<comment type="function">
    <text evidence="11">Mediates influx of magnesium ions. Alternates between open and closed states. Activated by low cytoplasmic Mg(2+) levels. Inactive when cytoplasmic Mg(2+) levels are high.</text>
</comment>
<sequence length="388" mass="43624">MTRAAAALQDDGIRRSRSKRLTNPLRFTASPAMPPSRAACPCERRSRKAACAGFITVREGQESMLVNCAAYQKGRKLADVAIDDISAYRDVPDCFVWVALKDPGPGELPHMAHQFGLHELAVEDAQKGHQRPKIDEYADSLFCVLHTVELDSDNELVVGEINVFVGSNYVLSVRNRTSQGFQDVRQRCEREPHLLEHGPAFVMYALIDNVVDRYFPILETLGAELDELEERIFTRNGSAASRVIIEDLYSLKRRLVLLQHHTAPLLEAVSKLYGGRAPGICTGMQDYFRDVYDHLLRIVKTIEGRREMIVTAIQVNLGLISLAESEVTKRLGSFAALFAVPTMIAGIYGMNFHRIPELDWAYGYPAVICVMLVVDIGLYWRFRRAGWL</sequence>
<feature type="transmembrane region" description="Helical" evidence="12">
    <location>
        <begin position="331"/>
        <end position="350"/>
    </location>
</feature>
<evidence type="ECO:0000256" key="2">
    <source>
        <dbReference type="ARBA" id="ARBA00009765"/>
    </source>
</evidence>
<evidence type="ECO:0000313" key="15">
    <source>
        <dbReference type="Proteomes" id="UP000214720"/>
    </source>
</evidence>
<dbReference type="InterPro" id="IPR045863">
    <property type="entry name" value="CorA_TM1_TM2"/>
</dbReference>
<dbReference type="InterPro" id="IPR045861">
    <property type="entry name" value="CorA_cytoplasmic_dom"/>
</dbReference>
<dbReference type="GO" id="GO:0005886">
    <property type="term" value="C:plasma membrane"/>
    <property type="evidence" value="ECO:0007669"/>
    <property type="project" value="UniProtKB-SubCell"/>
</dbReference>
<dbReference type="CDD" id="cd12830">
    <property type="entry name" value="MtCorA-like"/>
    <property type="match status" value="1"/>
</dbReference>
<evidence type="ECO:0000256" key="6">
    <source>
        <dbReference type="ARBA" id="ARBA00022842"/>
    </source>
</evidence>
<dbReference type="SUPFAM" id="SSF143865">
    <property type="entry name" value="CorA soluble domain-like"/>
    <property type="match status" value="1"/>
</dbReference>
<dbReference type="FunFam" id="1.20.58.340:FF:000004">
    <property type="entry name" value="Magnesium transport protein CorA"/>
    <property type="match status" value="1"/>
</dbReference>
<evidence type="ECO:0000256" key="12">
    <source>
        <dbReference type="RuleBase" id="RU362010"/>
    </source>
</evidence>
<keyword evidence="6 12" id="KW-0460">Magnesium</keyword>
<dbReference type="SUPFAM" id="SSF144083">
    <property type="entry name" value="Magnesium transport protein CorA, transmembrane region"/>
    <property type="match status" value="1"/>
</dbReference>
<dbReference type="PANTHER" id="PTHR46494:SF1">
    <property type="entry name" value="CORA FAMILY METAL ION TRANSPORTER (EUROFUNG)"/>
    <property type="match status" value="1"/>
</dbReference>
<keyword evidence="9 12" id="KW-0472">Membrane</keyword>
<gene>
    <name evidence="12" type="primary">corA</name>
    <name evidence="14" type="ORF">BSU04_34265</name>
</gene>
<evidence type="ECO:0000256" key="9">
    <source>
        <dbReference type="ARBA" id="ARBA00023136"/>
    </source>
</evidence>
<dbReference type="AlphaFoldDB" id="A0A226WTL9"/>